<dbReference type="STRING" id="96561.Dole_2980"/>
<dbReference type="eggNOG" id="COG1993">
    <property type="taxonomic scope" value="Bacteria"/>
</dbReference>
<accession>A8ZZ10</accession>
<organism evidence="5 6">
    <name type="scientific">Desulfosudis oleivorans (strain DSM 6200 / JCM 39069 / Hxd3)</name>
    <name type="common">Desulfococcus oleovorans</name>
    <dbReference type="NCBI Taxonomy" id="96561"/>
    <lineage>
        <taxon>Bacteria</taxon>
        <taxon>Pseudomonadati</taxon>
        <taxon>Thermodesulfobacteriota</taxon>
        <taxon>Desulfobacteria</taxon>
        <taxon>Desulfobacterales</taxon>
        <taxon>Desulfosudaceae</taxon>
        <taxon>Desulfosudis</taxon>
    </lineage>
</organism>
<dbReference type="Gene3D" id="3.30.70.120">
    <property type="match status" value="1"/>
</dbReference>
<evidence type="ECO:0000259" key="4">
    <source>
        <dbReference type="PROSITE" id="PS51371"/>
    </source>
</evidence>
<feature type="domain" description="CBS" evidence="4">
    <location>
        <begin position="282"/>
        <end position="338"/>
    </location>
</feature>
<dbReference type="Gene3D" id="3.10.580.10">
    <property type="entry name" value="CBS-domain"/>
    <property type="match status" value="2"/>
</dbReference>
<evidence type="ECO:0000313" key="6">
    <source>
        <dbReference type="Proteomes" id="UP000008561"/>
    </source>
</evidence>
<sequence>MLNYKAIEIFTSESARHQGRPLTETVVEYVRGLKIAARCIVTRGIAGCYESGETATTRFELLSFNMPVRIYIVMPSTQTDRVLDGLNDMVTDGIVAIHDLNVVAHRTRNAFFPRQLSVRDVMTADPRSVTSETPLDEVTRLLLSSIFTGVPVVDKKGRPVGVITQGDLIRKGGLPLRLGLLAESDQDRMKSVLSQMAGRQAEQVMTGPAVTIAEDRPLAEAVDLMISRNFKRLPVTDKEGRLCGMVSRLDIFRTVMREAPDWNAFRSQKVDVTHLKQVADIARRDTHTVSPDTPVADVLRLIGDNDIQRVAVVDAENNLLGLISDKDLLRCFAQKQSGIWGLLSRVGSAFKHDEADTCLAGATAGTVMNTELITVKEEMLIEEAIGLMVERGLKRLPVVDAEGRFAGMISRDSLLRTGFGAGM</sequence>
<reference evidence="5 6" key="1">
    <citation type="submission" date="2007-10" db="EMBL/GenBank/DDBJ databases">
        <title>Complete sequence of Desulfococcus oleovorans Hxd3.</title>
        <authorList>
            <consortium name="US DOE Joint Genome Institute"/>
            <person name="Copeland A."/>
            <person name="Lucas S."/>
            <person name="Lapidus A."/>
            <person name="Barry K."/>
            <person name="Glavina del Rio T."/>
            <person name="Dalin E."/>
            <person name="Tice H."/>
            <person name="Pitluck S."/>
            <person name="Kiss H."/>
            <person name="Brettin T."/>
            <person name="Bruce D."/>
            <person name="Detter J.C."/>
            <person name="Han C."/>
            <person name="Schmutz J."/>
            <person name="Larimer F."/>
            <person name="Land M."/>
            <person name="Hauser L."/>
            <person name="Kyrpides N."/>
            <person name="Kim E."/>
            <person name="Wawrik B."/>
            <person name="Richardson P."/>
        </authorList>
    </citation>
    <scope>NUCLEOTIDE SEQUENCE [LARGE SCALE GENOMIC DNA]</scope>
    <source>
        <strain evidence="6">DSM 6200 / JCM 39069 / Hxd3</strain>
    </source>
</reference>
<feature type="domain" description="CBS" evidence="4">
    <location>
        <begin position="368"/>
        <end position="423"/>
    </location>
</feature>
<proteinExistence type="inferred from homology"/>
<keyword evidence="6" id="KW-1185">Reference proteome</keyword>
<evidence type="ECO:0000256" key="1">
    <source>
        <dbReference type="ARBA" id="ARBA00010554"/>
    </source>
</evidence>
<dbReference type="InterPro" id="IPR015867">
    <property type="entry name" value="N-reg_PII/ATP_PRibTrfase_C"/>
</dbReference>
<dbReference type="InterPro" id="IPR046342">
    <property type="entry name" value="CBS_dom_sf"/>
</dbReference>
<dbReference type="eggNOG" id="COG0517">
    <property type="taxonomic scope" value="Bacteria"/>
</dbReference>
<dbReference type="InterPro" id="IPR000644">
    <property type="entry name" value="CBS_dom"/>
</dbReference>
<evidence type="ECO:0000256" key="2">
    <source>
        <dbReference type="ARBA" id="ARBA00023122"/>
    </source>
</evidence>
<dbReference type="PANTHER" id="PTHR43080">
    <property type="entry name" value="CBS DOMAIN-CONTAINING PROTEIN CBSX3, MITOCHONDRIAL"/>
    <property type="match status" value="1"/>
</dbReference>
<gene>
    <name evidence="5" type="ordered locus">Dole_2980</name>
</gene>
<dbReference type="SUPFAM" id="SSF54913">
    <property type="entry name" value="GlnB-like"/>
    <property type="match status" value="1"/>
</dbReference>
<dbReference type="PANTHER" id="PTHR43080:SF2">
    <property type="entry name" value="CBS DOMAIN-CONTAINING PROTEIN"/>
    <property type="match status" value="1"/>
</dbReference>
<dbReference type="OrthoDB" id="9795599at2"/>
<dbReference type="CDD" id="cd04586">
    <property type="entry name" value="CBS_pair_BON_assoc"/>
    <property type="match status" value="1"/>
</dbReference>
<dbReference type="InterPro" id="IPR051257">
    <property type="entry name" value="Diverse_CBS-Domain"/>
</dbReference>
<evidence type="ECO:0000313" key="5">
    <source>
        <dbReference type="EMBL" id="ABW68783.1"/>
    </source>
</evidence>
<dbReference type="KEGG" id="dol:Dole_2980"/>
<dbReference type="AlphaFoldDB" id="A8ZZ10"/>
<dbReference type="InterPro" id="IPR011322">
    <property type="entry name" value="N-reg_PII-like_a/b"/>
</dbReference>
<dbReference type="EMBL" id="CP000859">
    <property type="protein sequence ID" value="ABW68783.1"/>
    <property type="molecule type" value="Genomic_DNA"/>
</dbReference>
<name>A8ZZ10_DESOH</name>
<dbReference type="HOGENOM" id="CLU_051799_0_0_7"/>
<keyword evidence="2 3" id="KW-0129">CBS domain</keyword>
<dbReference type="RefSeq" id="WP_012176394.1">
    <property type="nucleotide sequence ID" value="NC_009943.1"/>
</dbReference>
<dbReference type="InterPro" id="IPR003793">
    <property type="entry name" value="UPF0166"/>
</dbReference>
<protein>
    <submittedName>
        <fullName evidence="5">Putative signal transduction protein with CBS domains</fullName>
    </submittedName>
</protein>
<dbReference type="PROSITE" id="PS51371">
    <property type="entry name" value="CBS"/>
    <property type="match status" value="4"/>
</dbReference>
<dbReference type="Pfam" id="PF02641">
    <property type="entry name" value="DUF190"/>
    <property type="match status" value="1"/>
</dbReference>
<evidence type="ECO:0000256" key="3">
    <source>
        <dbReference type="PROSITE-ProRule" id="PRU00703"/>
    </source>
</evidence>
<comment type="similarity">
    <text evidence="1">Belongs to the UPF0166 family.</text>
</comment>
<dbReference type="Pfam" id="PF00571">
    <property type="entry name" value="CBS"/>
    <property type="match status" value="4"/>
</dbReference>
<dbReference type="Proteomes" id="UP000008561">
    <property type="component" value="Chromosome"/>
</dbReference>
<feature type="domain" description="CBS" evidence="4">
    <location>
        <begin position="205"/>
        <end position="261"/>
    </location>
</feature>
<dbReference type="SUPFAM" id="SSF54631">
    <property type="entry name" value="CBS-domain pair"/>
    <property type="match status" value="2"/>
</dbReference>
<dbReference type="SMART" id="SM00116">
    <property type="entry name" value="CBS"/>
    <property type="match status" value="4"/>
</dbReference>
<feature type="domain" description="CBS" evidence="4">
    <location>
        <begin position="122"/>
        <end position="178"/>
    </location>
</feature>